<dbReference type="STRING" id="84698.SAMN04488528_101023"/>
<keyword evidence="6 7" id="KW-0472">Membrane</keyword>
<proteinExistence type="inferred from homology"/>
<comment type="similarity">
    <text evidence="2">Belongs to the EamA transporter family.</text>
</comment>
<dbReference type="Proteomes" id="UP000198619">
    <property type="component" value="Unassembled WGS sequence"/>
</dbReference>
<dbReference type="RefSeq" id="WP_090040411.1">
    <property type="nucleotide sequence ID" value="NZ_FOKI01000010.1"/>
</dbReference>
<dbReference type="PANTHER" id="PTHR42920:SF5">
    <property type="entry name" value="EAMA DOMAIN-CONTAINING PROTEIN"/>
    <property type="match status" value="1"/>
</dbReference>
<dbReference type="EMBL" id="FOKI01000010">
    <property type="protein sequence ID" value="SFB05124.1"/>
    <property type="molecule type" value="Genomic_DNA"/>
</dbReference>
<feature type="transmembrane region" description="Helical" evidence="7">
    <location>
        <begin position="176"/>
        <end position="197"/>
    </location>
</feature>
<dbReference type="AlphaFoldDB" id="A0A1I0XW41"/>
<keyword evidence="10" id="KW-1185">Reference proteome</keyword>
<dbReference type="InterPro" id="IPR037185">
    <property type="entry name" value="EmrE-like"/>
</dbReference>
<evidence type="ECO:0000256" key="5">
    <source>
        <dbReference type="ARBA" id="ARBA00022989"/>
    </source>
</evidence>
<evidence type="ECO:0000256" key="1">
    <source>
        <dbReference type="ARBA" id="ARBA00004651"/>
    </source>
</evidence>
<comment type="subcellular location">
    <subcellularLocation>
        <location evidence="1">Cell membrane</location>
        <topology evidence="1">Multi-pass membrane protein</topology>
    </subcellularLocation>
</comment>
<evidence type="ECO:0000256" key="6">
    <source>
        <dbReference type="ARBA" id="ARBA00023136"/>
    </source>
</evidence>
<feature type="transmembrane region" description="Helical" evidence="7">
    <location>
        <begin position="68"/>
        <end position="89"/>
    </location>
</feature>
<feature type="transmembrane region" description="Helical" evidence="7">
    <location>
        <begin position="209"/>
        <end position="226"/>
    </location>
</feature>
<keyword evidence="3" id="KW-1003">Cell membrane</keyword>
<dbReference type="GO" id="GO:0005886">
    <property type="term" value="C:plasma membrane"/>
    <property type="evidence" value="ECO:0007669"/>
    <property type="project" value="UniProtKB-SubCell"/>
</dbReference>
<feature type="transmembrane region" description="Helical" evidence="7">
    <location>
        <begin position="264"/>
        <end position="282"/>
    </location>
</feature>
<sequence length="301" mass="33188">MKHKSLYADLSLILVALVWGAGFVASKESLNVAKPFYIMTIRFSLAFILMSIVFYKKLKEFSKMDFKNGFVVGLFLFLAFGSQTVGLQYTEASKQGFLTATNVVIVPFLYWGISKKKPDIYSIGSAILCLFGISLLTLENGLSGINTGDLLTLICAVFFAAHIVSVGYYTEKTDPIILTIFQLGFAALLSSITAIFFEPIPTDFTTRGVFALLYLGLFSTFIAFLLQNIAQKYTSSTHAAIILSTECVFGSILSFIFLKENFTLLMGIGSITIFCSVIISETKLNFLKKNKNSLSEESNSN</sequence>
<feature type="transmembrane region" description="Helical" evidence="7">
    <location>
        <begin position="95"/>
        <end position="113"/>
    </location>
</feature>
<keyword evidence="5 7" id="KW-1133">Transmembrane helix</keyword>
<dbReference type="Pfam" id="PF00892">
    <property type="entry name" value="EamA"/>
    <property type="match status" value="2"/>
</dbReference>
<keyword evidence="4 7" id="KW-0812">Transmembrane</keyword>
<reference evidence="9 10" key="1">
    <citation type="submission" date="2016-10" db="EMBL/GenBank/DDBJ databases">
        <authorList>
            <person name="de Groot N.N."/>
        </authorList>
    </citation>
    <scope>NUCLEOTIDE SEQUENCE [LARGE SCALE GENOMIC DNA]</scope>
    <source>
        <strain evidence="9 10">DSM 12271</strain>
    </source>
</reference>
<evidence type="ECO:0000256" key="3">
    <source>
        <dbReference type="ARBA" id="ARBA00022475"/>
    </source>
</evidence>
<name>A0A1I0XW41_9CLOT</name>
<dbReference type="PANTHER" id="PTHR42920">
    <property type="entry name" value="OS03G0707200 PROTEIN-RELATED"/>
    <property type="match status" value="1"/>
</dbReference>
<evidence type="ECO:0000313" key="9">
    <source>
        <dbReference type="EMBL" id="SFB05124.1"/>
    </source>
</evidence>
<dbReference type="OrthoDB" id="9804865at2"/>
<dbReference type="InterPro" id="IPR051258">
    <property type="entry name" value="Diverse_Substrate_Transporter"/>
</dbReference>
<organism evidence="9 10">
    <name type="scientific">Clostridium frigidicarnis</name>
    <dbReference type="NCBI Taxonomy" id="84698"/>
    <lineage>
        <taxon>Bacteria</taxon>
        <taxon>Bacillati</taxon>
        <taxon>Bacillota</taxon>
        <taxon>Clostridia</taxon>
        <taxon>Eubacteriales</taxon>
        <taxon>Clostridiaceae</taxon>
        <taxon>Clostridium</taxon>
    </lineage>
</organism>
<evidence type="ECO:0000259" key="8">
    <source>
        <dbReference type="Pfam" id="PF00892"/>
    </source>
</evidence>
<feature type="transmembrane region" description="Helical" evidence="7">
    <location>
        <begin position="150"/>
        <end position="169"/>
    </location>
</feature>
<gene>
    <name evidence="9" type="ORF">SAMN04488528_101023</name>
</gene>
<dbReference type="SUPFAM" id="SSF103481">
    <property type="entry name" value="Multidrug resistance efflux transporter EmrE"/>
    <property type="match status" value="2"/>
</dbReference>
<evidence type="ECO:0000256" key="4">
    <source>
        <dbReference type="ARBA" id="ARBA00022692"/>
    </source>
</evidence>
<protein>
    <submittedName>
        <fullName evidence="9">Permease of the drug/metabolite transporter (DMT) superfamily</fullName>
    </submittedName>
</protein>
<feature type="transmembrane region" description="Helical" evidence="7">
    <location>
        <begin position="36"/>
        <end position="56"/>
    </location>
</feature>
<accession>A0A1I0XW41</accession>
<feature type="domain" description="EamA" evidence="8">
    <location>
        <begin position="8"/>
        <end position="137"/>
    </location>
</feature>
<feature type="transmembrane region" description="Helical" evidence="7">
    <location>
        <begin position="238"/>
        <end position="258"/>
    </location>
</feature>
<dbReference type="InterPro" id="IPR000620">
    <property type="entry name" value="EamA_dom"/>
</dbReference>
<evidence type="ECO:0000313" key="10">
    <source>
        <dbReference type="Proteomes" id="UP000198619"/>
    </source>
</evidence>
<evidence type="ECO:0000256" key="2">
    <source>
        <dbReference type="ARBA" id="ARBA00007362"/>
    </source>
</evidence>
<feature type="transmembrane region" description="Helical" evidence="7">
    <location>
        <begin position="120"/>
        <end position="138"/>
    </location>
</feature>
<evidence type="ECO:0000256" key="7">
    <source>
        <dbReference type="SAM" id="Phobius"/>
    </source>
</evidence>
<feature type="domain" description="EamA" evidence="8">
    <location>
        <begin position="147"/>
        <end position="279"/>
    </location>
</feature>